<feature type="domain" description="Leucine-binding protein" evidence="4">
    <location>
        <begin position="31"/>
        <end position="387"/>
    </location>
</feature>
<evidence type="ECO:0000259" key="4">
    <source>
        <dbReference type="Pfam" id="PF13458"/>
    </source>
</evidence>
<proteinExistence type="inferred from homology"/>
<dbReference type="KEGG" id="pprf:DPRO_2486"/>
<dbReference type="CDD" id="cd19978">
    <property type="entry name" value="PBP1_ABC_ligand_binding-like"/>
    <property type="match status" value="1"/>
</dbReference>
<dbReference type="PANTHER" id="PTHR47235">
    <property type="entry name" value="BLR6548 PROTEIN"/>
    <property type="match status" value="1"/>
</dbReference>
<dbReference type="SUPFAM" id="SSF53822">
    <property type="entry name" value="Periplasmic binding protein-like I"/>
    <property type="match status" value="1"/>
</dbReference>
<dbReference type="InterPro" id="IPR028082">
    <property type="entry name" value="Peripla_BP_I"/>
</dbReference>
<dbReference type="RefSeq" id="WP_232005572.1">
    <property type="nucleotide sequence ID" value="NZ_LT907975.1"/>
</dbReference>
<dbReference type="Proteomes" id="UP000219215">
    <property type="component" value="Chromosome DPRO"/>
</dbReference>
<dbReference type="AlphaFoldDB" id="A0A2C8F9S3"/>
<dbReference type="Pfam" id="PF13458">
    <property type="entry name" value="Peripla_BP_6"/>
    <property type="match status" value="1"/>
</dbReference>
<evidence type="ECO:0000256" key="1">
    <source>
        <dbReference type="ARBA" id="ARBA00010062"/>
    </source>
</evidence>
<name>A0A2C8F9S3_9BACT</name>
<keyword evidence="2 3" id="KW-0732">Signal</keyword>
<gene>
    <name evidence="5" type="ORF">DPRO_2486</name>
</gene>
<keyword evidence="6" id="KW-1185">Reference proteome</keyword>
<comment type="similarity">
    <text evidence="1">Belongs to the leucine-binding protein family.</text>
</comment>
<accession>A0A2C8F9S3</accession>
<organism evidence="5 6">
    <name type="scientific">Pseudodesulfovibrio profundus</name>
    <dbReference type="NCBI Taxonomy" id="57320"/>
    <lineage>
        <taxon>Bacteria</taxon>
        <taxon>Pseudomonadati</taxon>
        <taxon>Thermodesulfobacteriota</taxon>
        <taxon>Desulfovibrionia</taxon>
        <taxon>Desulfovibrionales</taxon>
        <taxon>Desulfovibrionaceae</taxon>
    </lineage>
</organism>
<dbReference type="InterPro" id="IPR028081">
    <property type="entry name" value="Leu-bd"/>
</dbReference>
<feature type="chain" id="PRO_5012790405" description="Leucine-binding protein domain-containing protein" evidence="3">
    <location>
        <begin position="24"/>
        <end position="407"/>
    </location>
</feature>
<dbReference type="Gene3D" id="3.40.50.2300">
    <property type="match status" value="2"/>
</dbReference>
<protein>
    <recommendedName>
        <fullName evidence="4">Leucine-binding protein domain-containing protein</fullName>
    </recommendedName>
</protein>
<evidence type="ECO:0000256" key="2">
    <source>
        <dbReference type="ARBA" id="ARBA00022729"/>
    </source>
</evidence>
<dbReference type="PANTHER" id="PTHR47235:SF1">
    <property type="entry name" value="BLR6548 PROTEIN"/>
    <property type="match status" value="1"/>
</dbReference>
<reference evidence="6" key="1">
    <citation type="submission" date="2017-09" db="EMBL/GenBank/DDBJ databases">
        <authorList>
            <person name="Regsiter A."/>
            <person name="William W."/>
        </authorList>
    </citation>
    <scope>NUCLEOTIDE SEQUENCE [LARGE SCALE GENOMIC DNA]</scope>
    <source>
        <strain evidence="6">500-1</strain>
    </source>
</reference>
<evidence type="ECO:0000256" key="3">
    <source>
        <dbReference type="SAM" id="SignalP"/>
    </source>
</evidence>
<dbReference type="EMBL" id="LT907975">
    <property type="protein sequence ID" value="SOB59394.1"/>
    <property type="molecule type" value="Genomic_DNA"/>
</dbReference>
<sequence>MSKLWLFILLSISFLLPAHTGHAKPDKELVFGMSAAFTGANGEMGIEFYRGFMAYFDHVNANGGVHGRTIRVVPANDGYNPAPCFQNTLQFIKDDVFALFSYVGTPTTNHILPLLQRFVDDDVFLLFPLTGAQPHRTPPFGQFVYNLRASYFDETAGLVDNLVSVGRKRIAVFYQNDAYGRTGWDGVRRALRRHGLNIVSEAAYKRGESFSHDFSWEARLLMEKDPDAIICIGTYASQGALIRDLRDLGETIPVAGLSFANSDKMLELLHEAGRKNGRDYTSKLINSQVVPCYEDTSLPGVRLYRSLMDNYKGWSGDDDQYVPRRFSYVSFEGYLNGVVLVEMLRRMGDNPTPARIPEVIESISNFDLGIGYPVDFSKGRQGLDTVFYTTVIDGVFRPITDWTRWRK</sequence>
<feature type="signal peptide" evidence="3">
    <location>
        <begin position="1"/>
        <end position="23"/>
    </location>
</feature>
<evidence type="ECO:0000313" key="5">
    <source>
        <dbReference type="EMBL" id="SOB59394.1"/>
    </source>
</evidence>
<evidence type="ECO:0000313" key="6">
    <source>
        <dbReference type="Proteomes" id="UP000219215"/>
    </source>
</evidence>